<evidence type="ECO:0000256" key="1">
    <source>
        <dbReference type="ARBA" id="ARBA00022723"/>
    </source>
</evidence>
<organism evidence="7 8">
    <name type="scientific">Dictyocaulus viviparus</name>
    <name type="common">Bovine lungworm</name>
    <dbReference type="NCBI Taxonomy" id="29172"/>
    <lineage>
        <taxon>Eukaryota</taxon>
        <taxon>Metazoa</taxon>
        <taxon>Ecdysozoa</taxon>
        <taxon>Nematoda</taxon>
        <taxon>Chromadorea</taxon>
        <taxon>Rhabditida</taxon>
        <taxon>Rhabditina</taxon>
        <taxon>Rhabditomorpha</taxon>
        <taxon>Strongyloidea</taxon>
        <taxon>Metastrongylidae</taxon>
        <taxon>Dictyocaulus</taxon>
    </lineage>
</organism>
<name>A0A0D8XHS0_DICVI</name>
<proteinExistence type="predicted"/>
<evidence type="ECO:0000313" key="7">
    <source>
        <dbReference type="EMBL" id="KJH44185.1"/>
    </source>
</evidence>
<dbReference type="OrthoDB" id="252722at2759"/>
<reference evidence="8" key="2">
    <citation type="journal article" date="2016" name="Sci. Rep.">
        <title>Dictyocaulus viviparus genome, variome and transcriptome elucidate lungworm biology and support future intervention.</title>
        <authorList>
            <person name="McNulty S.N."/>
            <person name="Strube C."/>
            <person name="Rosa B.A."/>
            <person name="Martin J.C."/>
            <person name="Tyagi R."/>
            <person name="Choi Y.J."/>
            <person name="Wang Q."/>
            <person name="Hallsworth Pepin K."/>
            <person name="Zhang X."/>
            <person name="Ozersky P."/>
            <person name="Wilson R.K."/>
            <person name="Sternberg P.W."/>
            <person name="Gasser R.B."/>
            <person name="Mitreva M."/>
        </authorList>
    </citation>
    <scope>NUCLEOTIDE SEQUENCE [LARGE SCALE GENOMIC DNA]</scope>
    <source>
        <strain evidence="8">HannoverDv2000</strain>
    </source>
</reference>
<dbReference type="GO" id="GO:0008270">
    <property type="term" value="F:zinc ion binding"/>
    <property type="evidence" value="ECO:0007669"/>
    <property type="project" value="UniProtKB-KW"/>
</dbReference>
<dbReference type="SUPFAM" id="SSF57850">
    <property type="entry name" value="RING/U-box"/>
    <property type="match status" value="1"/>
</dbReference>
<keyword evidence="2 4" id="KW-0863">Zinc-finger</keyword>
<keyword evidence="3" id="KW-0862">Zinc</keyword>
<keyword evidence="5" id="KW-0732">Signal</keyword>
<dbReference type="InterPro" id="IPR013083">
    <property type="entry name" value="Znf_RING/FYVE/PHD"/>
</dbReference>
<protein>
    <submittedName>
        <fullName evidence="7">Zinc finger, C3HC4 type</fullName>
    </submittedName>
</protein>
<evidence type="ECO:0000259" key="6">
    <source>
        <dbReference type="PROSITE" id="PS50089"/>
    </source>
</evidence>
<evidence type="ECO:0000256" key="2">
    <source>
        <dbReference type="ARBA" id="ARBA00022771"/>
    </source>
</evidence>
<accession>A0A0D8XHS0</accession>
<keyword evidence="1" id="KW-0479">Metal-binding</keyword>
<feature type="chain" id="PRO_5002335663" evidence="5">
    <location>
        <begin position="18"/>
        <end position="161"/>
    </location>
</feature>
<dbReference type="InterPro" id="IPR018957">
    <property type="entry name" value="Znf_C3HC4_RING-type"/>
</dbReference>
<dbReference type="PROSITE" id="PS50089">
    <property type="entry name" value="ZF_RING_2"/>
    <property type="match status" value="1"/>
</dbReference>
<dbReference type="InterPro" id="IPR001841">
    <property type="entry name" value="Znf_RING"/>
</dbReference>
<reference evidence="7 8" key="1">
    <citation type="submission" date="2013-11" db="EMBL/GenBank/DDBJ databases">
        <title>Draft genome of the bovine lungworm Dictyocaulus viviparus.</title>
        <authorList>
            <person name="Mitreva M."/>
        </authorList>
    </citation>
    <scope>NUCLEOTIDE SEQUENCE [LARGE SCALE GENOMIC DNA]</scope>
    <source>
        <strain evidence="7 8">HannoverDv2000</strain>
    </source>
</reference>
<dbReference type="PROSITE" id="PS00518">
    <property type="entry name" value="ZF_RING_1"/>
    <property type="match status" value="1"/>
</dbReference>
<gene>
    <name evidence="7" type="ORF">DICVIV_09786</name>
</gene>
<dbReference type="InterPro" id="IPR017907">
    <property type="entry name" value="Znf_RING_CS"/>
</dbReference>
<keyword evidence="8" id="KW-1185">Reference proteome</keyword>
<dbReference type="Pfam" id="PF00097">
    <property type="entry name" value="zf-C3HC4"/>
    <property type="match status" value="1"/>
</dbReference>
<evidence type="ECO:0000256" key="5">
    <source>
        <dbReference type="SAM" id="SignalP"/>
    </source>
</evidence>
<evidence type="ECO:0000313" key="8">
    <source>
        <dbReference type="Proteomes" id="UP000053766"/>
    </source>
</evidence>
<evidence type="ECO:0000256" key="3">
    <source>
        <dbReference type="ARBA" id="ARBA00022833"/>
    </source>
</evidence>
<feature type="domain" description="RING-type" evidence="6">
    <location>
        <begin position="30"/>
        <end position="70"/>
    </location>
</feature>
<evidence type="ECO:0000256" key="4">
    <source>
        <dbReference type="PROSITE-ProRule" id="PRU00175"/>
    </source>
</evidence>
<dbReference type="Gene3D" id="3.30.40.10">
    <property type="entry name" value="Zinc/RING finger domain, C3HC4 (zinc finger)"/>
    <property type="match status" value="1"/>
</dbReference>
<feature type="signal peptide" evidence="5">
    <location>
        <begin position="1"/>
        <end position="17"/>
    </location>
</feature>
<dbReference type="Proteomes" id="UP000053766">
    <property type="component" value="Unassembled WGS sequence"/>
</dbReference>
<sequence length="161" mass="18446">MLIFFFLLLRYFIMWSANDVLGKLIPNCPCGATFDMRFCAPHILPCAHTFCFMCLSENVQRKKRRCPLCQKRYSTFILNAALAGHESSSASESLSSQNGISKRISMFIKRFIIPKTSTHVEEMICLSKSNEKNEMSDVFGPYEQQGIIIAISTCEYIYRID</sequence>
<dbReference type="EMBL" id="KN716492">
    <property type="protein sequence ID" value="KJH44185.1"/>
    <property type="molecule type" value="Genomic_DNA"/>
</dbReference>
<dbReference type="AlphaFoldDB" id="A0A0D8XHS0"/>